<accession>A0A429ZMQ4</accession>
<feature type="transmembrane region" description="Helical" evidence="1">
    <location>
        <begin position="158"/>
        <end position="179"/>
    </location>
</feature>
<dbReference type="AlphaFoldDB" id="A0A429ZMQ4"/>
<feature type="transmembrane region" description="Helical" evidence="1">
    <location>
        <begin position="103"/>
        <end position="125"/>
    </location>
</feature>
<name>A0A429ZMQ4_9ENTE</name>
<feature type="transmembrane region" description="Helical" evidence="1">
    <location>
        <begin position="48"/>
        <end position="70"/>
    </location>
</feature>
<evidence type="ECO:0000313" key="2">
    <source>
        <dbReference type="EMBL" id="RST94971.1"/>
    </source>
</evidence>
<reference evidence="2 3" key="1">
    <citation type="submission" date="2017-05" db="EMBL/GenBank/DDBJ databases">
        <title>Vagococcus spp. assemblies.</title>
        <authorList>
            <person name="Gulvik C.A."/>
        </authorList>
    </citation>
    <scope>NUCLEOTIDE SEQUENCE [LARGE SCALE GENOMIC DNA]</scope>
    <source>
        <strain evidence="2 3">NCFB 2777</strain>
    </source>
</reference>
<keyword evidence="1" id="KW-0812">Transmembrane</keyword>
<dbReference type="InterPro" id="IPR038750">
    <property type="entry name" value="YczE/YyaS-like"/>
</dbReference>
<evidence type="ECO:0008006" key="4">
    <source>
        <dbReference type="Google" id="ProtNLM"/>
    </source>
</evidence>
<evidence type="ECO:0000313" key="3">
    <source>
        <dbReference type="Proteomes" id="UP000287239"/>
    </source>
</evidence>
<dbReference type="PANTHER" id="PTHR40078:SF1">
    <property type="entry name" value="INTEGRAL MEMBRANE PROTEIN"/>
    <property type="match status" value="1"/>
</dbReference>
<dbReference type="EMBL" id="NGJU01000012">
    <property type="protein sequence ID" value="RST94971.1"/>
    <property type="molecule type" value="Genomic_DNA"/>
</dbReference>
<dbReference type="RefSeq" id="WP_126780233.1">
    <property type="nucleotide sequence ID" value="NZ_CAUQJP010000132.1"/>
</dbReference>
<keyword evidence="1" id="KW-1133">Transmembrane helix</keyword>
<gene>
    <name evidence="2" type="ORF">CBF35_08865</name>
</gene>
<keyword evidence="3" id="KW-1185">Reference proteome</keyword>
<protein>
    <recommendedName>
        <fullName evidence="4">YitT family protein</fullName>
    </recommendedName>
</protein>
<dbReference type="GeneID" id="98568481"/>
<dbReference type="PANTHER" id="PTHR40078">
    <property type="entry name" value="INTEGRAL MEMBRANE PROTEIN-RELATED"/>
    <property type="match status" value="1"/>
</dbReference>
<feature type="transmembrane region" description="Helical" evidence="1">
    <location>
        <begin position="9"/>
        <end position="28"/>
    </location>
</feature>
<evidence type="ECO:0000256" key="1">
    <source>
        <dbReference type="SAM" id="Phobius"/>
    </source>
</evidence>
<sequence>MLNNLTKRWLFFVTGLIILSFGISLMVKGQTLGLGSWDVLHLALTNKIGFTMGIWSMIVGFIIISVSWLITKERPKLGVFVNMFSCGIFIDFFNSILPEVKSFPAQLFVYLLGVAILSFGIAFYISPDLGAGPRDSLMLLIVDKTPLSLRMTRNLLELFAVVLGFLLGGPVGLGTVLVVTMLGTFIQWMLPMTTALLNAFLTGEVIEPSSH</sequence>
<organism evidence="2 3">
    <name type="scientific">Vagococcus salmoninarum</name>
    <dbReference type="NCBI Taxonomy" id="2739"/>
    <lineage>
        <taxon>Bacteria</taxon>
        <taxon>Bacillati</taxon>
        <taxon>Bacillota</taxon>
        <taxon>Bacilli</taxon>
        <taxon>Lactobacillales</taxon>
        <taxon>Enterococcaceae</taxon>
        <taxon>Vagococcus</taxon>
    </lineage>
</organism>
<feature type="transmembrane region" description="Helical" evidence="1">
    <location>
        <begin position="77"/>
        <end position="97"/>
    </location>
</feature>
<proteinExistence type="predicted"/>
<keyword evidence="1" id="KW-0472">Membrane</keyword>
<dbReference type="Proteomes" id="UP000287239">
    <property type="component" value="Unassembled WGS sequence"/>
</dbReference>
<comment type="caution">
    <text evidence="2">The sequence shown here is derived from an EMBL/GenBank/DDBJ whole genome shotgun (WGS) entry which is preliminary data.</text>
</comment>
<dbReference type="OrthoDB" id="154912at2"/>
<dbReference type="Pfam" id="PF19700">
    <property type="entry name" value="DUF6198"/>
    <property type="match status" value="1"/>
</dbReference>